<feature type="compositionally biased region" description="Polar residues" evidence="1">
    <location>
        <begin position="534"/>
        <end position="546"/>
    </location>
</feature>
<organism evidence="2 3">
    <name type="scientific">Laccaria amethystina LaAM-08-1</name>
    <dbReference type="NCBI Taxonomy" id="1095629"/>
    <lineage>
        <taxon>Eukaryota</taxon>
        <taxon>Fungi</taxon>
        <taxon>Dikarya</taxon>
        <taxon>Basidiomycota</taxon>
        <taxon>Agaricomycotina</taxon>
        <taxon>Agaricomycetes</taxon>
        <taxon>Agaricomycetidae</taxon>
        <taxon>Agaricales</taxon>
        <taxon>Agaricineae</taxon>
        <taxon>Hydnangiaceae</taxon>
        <taxon>Laccaria</taxon>
    </lineage>
</organism>
<feature type="compositionally biased region" description="Polar residues" evidence="1">
    <location>
        <begin position="291"/>
        <end position="309"/>
    </location>
</feature>
<dbReference type="EMBL" id="KN838546">
    <property type="protein sequence ID" value="KIK07678.1"/>
    <property type="molecule type" value="Genomic_DNA"/>
</dbReference>
<reference evidence="2 3" key="1">
    <citation type="submission" date="2014-04" db="EMBL/GenBank/DDBJ databases">
        <authorList>
            <consortium name="DOE Joint Genome Institute"/>
            <person name="Kuo A."/>
            <person name="Kohler A."/>
            <person name="Nagy L.G."/>
            <person name="Floudas D."/>
            <person name="Copeland A."/>
            <person name="Barry K.W."/>
            <person name="Cichocki N."/>
            <person name="Veneault-Fourrey C."/>
            <person name="LaButti K."/>
            <person name="Lindquist E.A."/>
            <person name="Lipzen A."/>
            <person name="Lundell T."/>
            <person name="Morin E."/>
            <person name="Murat C."/>
            <person name="Sun H."/>
            <person name="Tunlid A."/>
            <person name="Henrissat B."/>
            <person name="Grigoriev I.V."/>
            <person name="Hibbett D.S."/>
            <person name="Martin F."/>
            <person name="Nordberg H.P."/>
            <person name="Cantor M.N."/>
            <person name="Hua S.X."/>
        </authorList>
    </citation>
    <scope>NUCLEOTIDE SEQUENCE [LARGE SCALE GENOMIC DNA]</scope>
    <source>
        <strain evidence="2 3">LaAM-08-1</strain>
    </source>
</reference>
<dbReference type="AlphaFoldDB" id="A0A0C9YI15"/>
<evidence type="ECO:0000313" key="3">
    <source>
        <dbReference type="Proteomes" id="UP000054477"/>
    </source>
</evidence>
<evidence type="ECO:0000313" key="2">
    <source>
        <dbReference type="EMBL" id="KIK07678.1"/>
    </source>
</evidence>
<gene>
    <name evidence="2" type="ORF">K443DRAFT_673255</name>
</gene>
<evidence type="ECO:0000256" key="1">
    <source>
        <dbReference type="SAM" id="MobiDB-lite"/>
    </source>
</evidence>
<keyword evidence="3" id="KW-1185">Reference proteome</keyword>
<dbReference type="Proteomes" id="UP000054477">
    <property type="component" value="Unassembled WGS sequence"/>
</dbReference>
<dbReference type="PANTHER" id="PTHR48125:SF12">
    <property type="entry name" value="AT HOOK TRANSCRIPTION FACTOR FAMILY-RELATED"/>
    <property type="match status" value="1"/>
</dbReference>
<protein>
    <submittedName>
        <fullName evidence="2">Uncharacterized protein</fullName>
    </submittedName>
</protein>
<feature type="region of interest" description="Disordered" evidence="1">
    <location>
        <begin position="523"/>
        <end position="577"/>
    </location>
</feature>
<reference evidence="3" key="2">
    <citation type="submission" date="2015-01" db="EMBL/GenBank/DDBJ databases">
        <title>Evolutionary Origins and Diversification of the Mycorrhizal Mutualists.</title>
        <authorList>
            <consortium name="DOE Joint Genome Institute"/>
            <consortium name="Mycorrhizal Genomics Consortium"/>
            <person name="Kohler A."/>
            <person name="Kuo A."/>
            <person name="Nagy L.G."/>
            <person name="Floudas D."/>
            <person name="Copeland A."/>
            <person name="Barry K.W."/>
            <person name="Cichocki N."/>
            <person name="Veneault-Fourrey C."/>
            <person name="LaButti K."/>
            <person name="Lindquist E.A."/>
            <person name="Lipzen A."/>
            <person name="Lundell T."/>
            <person name="Morin E."/>
            <person name="Murat C."/>
            <person name="Riley R."/>
            <person name="Ohm R."/>
            <person name="Sun H."/>
            <person name="Tunlid A."/>
            <person name="Henrissat B."/>
            <person name="Grigoriev I.V."/>
            <person name="Hibbett D.S."/>
            <person name="Martin F."/>
        </authorList>
    </citation>
    <scope>NUCLEOTIDE SEQUENCE [LARGE SCALE GENOMIC DNA]</scope>
    <source>
        <strain evidence="3">LaAM-08-1</strain>
    </source>
</reference>
<dbReference type="OrthoDB" id="2675777at2759"/>
<feature type="region of interest" description="Disordered" evidence="1">
    <location>
        <begin position="1"/>
        <end position="160"/>
    </location>
</feature>
<feature type="compositionally biased region" description="Pro residues" evidence="1">
    <location>
        <begin position="313"/>
        <end position="331"/>
    </location>
</feature>
<dbReference type="HOGENOM" id="CLU_379946_0_0_1"/>
<accession>A0A0C9YI15</accession>
<feature type="compositionally biased region" description="Low complexity" evidence="1">
    <location>
        <begin position="148"/>
        <end position="160"/>
    </location>
</feature>
<feature type="compositionally biased region" description="Low complexity" evidence="1">
    <location>
        <begin position="41"/>
        <end position="51"/>
    </location>
</feature>
<sequence>MTSRQNGTRQKTKKTAFEPTYSIPSSSQELAEGDLPSWTALPSMSSEPSEGGSDEDELEPDTPERKHPTPIKSREGGLSGEAGPNAGPNSPLHLPHARRRSNAAADVSTSSGRYPTPPTSRSSAGNDGHPSSRTPISIRKSASKKKTVSAPSPSKAPPIIDSKIVSSASTSLAQSLTDFASSMTTMSEHWKTTQEIDLKSEVGGNLPQAEGKITSLSNCRAPPLDWSQRIRQKTGFLGVFIDTPVPVKAVNIEGAPTTDVGDINRDVEILDTHDLEMDDTIENARNRRSTTRLPSPTLIHSPSGSTLLNAQLPPSPPIKPPSPPIRPPSPPTELRAPLRSLSTILQTKTTTSLEEALTATFTANAQLVLSPSPRVQANPKPNVLHRYPAPPPATASTSAAAYESAHETTRRVHARRAKENVVYWQQPPYPTGKVAKAYEPNQEELERWCEADVAPLRFRKIIENRETSPVAMNVRFLLASMKEKHKVEDIMEEKGKEWTSKAVHEMPDSVALKELIEQIFGSGRKNRGKGASKPTLTKSNNRIATNRSTPASDLRSSSPSASPRAESVPISTERQSYGLASEDEIDLLIIPDADTLSPTSQSLTGTFPTSNILQAGQQRAPSENLHTDSVLGKRMREEMVIVQPVMAFAQYDQVVEGEDTEEFLTPPEFPTTNKRAKMNHEEKAREEPDQEVENEHAEWTIALLSLIKGKRKLETLELQILHKILTDVYTQRKEIEPSSELAQAVHRVSQLSAGDVPGSDALGLRALARTSARTWGLTTAAARNQ</sequence>
<dbReference type="PANTHER" id="PTHR48125">
    <property type="entry name" value="LP07818P1"/>
    <property type="match status" value="1"/>
</dbReference>
<feature type="compositionally biased region" description="Polar residues" evidence="1">
    <location>
        <begin position="107"/>
        <end position="135"/>
    </location>
</feature>
<feature type="region of interest" description="Disordered" evidence="1">
    <location>
        <begin position="278"/>
        <end position="335"/>
    </location>
</feature>
<feature type="compositionally biased region" description="Basic and acidic residues" evidence="1">
    <location>
        <begin position="62"/>
        <end position="75"/>
    </location>
</feature>
<name>A0A0C9YI15_9AGAR</name>
<feature type="compositionally biased region" description="Low complexity" evidence="1">
    <location>
        <begin position="547"/>
        <end position="567"/>
    </location>
</feature>
<feature type="compositionally biased region" description="Acidic residues" evidence="1">
    <location>
        <begin position="52"/>
        <end position="61"/>
    </location>
</feature>
<proteinExistence type="predicted"/>